<dbReference type="NCBIfam" id="NF001908">
    <property type="entry name" value="PRK00668.1"/>
    <property type="match status" value="1"/>
</dbReference>
<keyword evidence="6 9" id="KW-0067">ATP-binding</keyword>
<dbReference type="InterPro" id="IPR001564">
    <property type="entry name" value="Nucleoside_diP_kinase"/>
</dbReference>
<dbReference type="AlphaFoldDB" id="A0A915L9Q2"/>
<evidence type="ECO:0000256" key="5">
    <source>
        <dbReference type="ARBA" id="ARBA00022777"/>
    </source>
</evidence>
<evidence type="ECO:0000256" key="1">
    <source>
        <dbReference type="ARBA" id="ARBA00001946"/>
    </source>
</evidence>
<comment type="catalytic activity">
    <reaction evidence="9">
        <text>a 2'-deoxyribonucleoside 5'-diphosphate + ATP = a 2'-deoxyribonucleoside 5'-triphosphate + ADP</text>
        <dbReference type="Rhea" id="RHEA:44640"/>
        <dbReference type="ChEBI" id="CHEBI:30616"/>
        <dbReference type="ChEBI" id="CHEBI:61560"/>
        <dbReference type="ChEBI" id="CHEBI:73316"/>
        <dbReference type="ChEBI" id="CHEBI:456216"/>
        <dbReference type="EC" id="2.7.4.6"/>
    </reaction>
</comment>
<dbReference type="PROSITE" id="PS51374">
    <property type="entry name" value="NDPK_LIKE"/>
    <property type="match status" value="1"/>
</dbReference>
<evidence type="ECO:0000256" key="2">
    <source>
        <dbReference type="ARBA" id="ARBA00008142"/>
    </source>
</evidence>
<feature type="domain" description="Nucleoside diphosphate kinase-like" evidence="11">
    <location>
        <begin position="75"/>
        <end position="212"/>
    </location>
</feature>
<dbReference type="InterPro" id="IPR036850">
    <property type="entry name" value="NDK-like_dom_sf"/>
</dbReference>
<feature type="binding site" evidence="7">
    <location>
        <position position="83"/>
    </location>
    <ligand>
        <name>ATP</name>
        <dbReference type="ChEBI" id="CHEBI:30616"/>
    </ligand>
</feature>
<name>A0A915L9Q2_ROMCU</name>
<dbReference type="PRINTS" id="PR01243">
    <property type="entry name" value="NUCDPKINASE"/>
</dbReference>
<keyword evidence="5 9" id="KW-0418">Kinase</keyword>
<dbReference type="Proteomes" id="UP000887565">
    <property type="component" value="Unplaced"/>
</dbReference>
<comment type="cofactor">
    <cofactor evidence="1">
        <name>Mg(2+)</name>
        <dbReference type="ChEBI" id="CHEBI:18420"/>
    </cofactor>
</comment>
<dbReference type="PANTHER" id="PTHR11349">
    <property type="entry name" value="NUCLEOSIDE DIPHOSPHATE KINASE"/>
    <property type="match status" value="1"/>
</dbReference>
<dbReference type="OMA" id="HVFQSGW"/>
<evidence type="ECO:0000256" key="4">
    <source>
        <dbReference type="ARBA" id="ARBA00022741"/>
    </source>
</evidence>
<feature type="binding site" evidence="7">
    <location>
        <position position="159"/>
    </location>
    <ligand>
        <name>ATP</name>
        <dbReference type="ChEBI" id="CHEBI:30616"/>
    </ligand>
</feature>
<feature type="binding site" evidence="7">
    <location>
        <position position="165"/>
    </location>
    <ligand>
        <name>ATP</name>
        <dbReference type="ChEBI" id="CHEBI:30616"/>
    </ligand>
</feature>
<proteinExistence type="inferred from homology"/>
<evidence type="ECO:0000256" key="8">
    <source>
        <dbReference type="RuleBase" id="RU004011"/>
    </source>
</evidence>
<evidence type="ECO:0000313" key="13">
    <source>
        <dbReference type="WBParaSite" id="nRc.2.0.1.t47784-RA"/>
    </source>
</evidence>
<dbReference type="CDD" id="cd04413">
    <property type="entry name" value="NDPk_I"/>
    <property type="match status" value="1"/>
</dbReference>
<accession>A0A915L9Q2</accession>
<sequence>MMKFQASGRINRCLLLFILLVNYKVLLKIVVVAAEISSEFCPITKEQGLPSSCPESSYIKEASSTSTTTKMADRRERTFLAVKPDGVQRGLVGEVVKRFEQRGYKLIGLKMIHPATALLTEHYKEHIGKPFFQKLLDYMSSGPVVAMVFEGRAIVQAARKMLGSTKPLESNPGTLRGDFSIDVGRNIVHGSDSVESAEREINLWFTKEELVTWENSQVNWIYE</sequence>
<dbReference type="SMART" id="SM00562">
    <property type="entry name" value="NDK"/>
    <property type="match status" value="1"/>
</dbReference>
<dbReference type="EC" id="2.7.4.6" evidence="9"/>
<dbReference type="SUPFAM" id="SSF54919">
    <property type="entry name" value="Nucleoside diphosphate kinase, NDK"/>
    <property type="match status" value="1"/>
</dbReference>
<dbReference type="GO" id="GO:0006228">
    <property type="term" value="P:UTP biosynthetic process"/>
    <property type="evidence" value="ECO:0007669"/>
    <property type="project" value="InterPro"/>
</dbReference>
<feature type="chain" id="PRO_5036827490" description="Nucleoside diphosphate kinase" evidence="10">
    <location>
        <begin position="28"/>
        <end position="223"/>
    </location>
</feature>
<keyword evidence="4 9" id="KW-0547">Nucleotide-binding</keyword>
<keyword evidence="12" id="KW-1185">Reference proteome</keyword>
<evidence type="ECO:0000256" key="7">
    <source>
        <dbReference type="PROSITE-ProRule" id="PRU00706"/>
    </source>
</evidence>
<feature type="binding site" evidence="7">
    <location>
        <position position="176"/>
    </location>
    <ligand>
        <name>ATP</name>
        <dbReference type="ChEBI" id="CHEBI:30616"/>
    </ligand>
</feature>
<dbReference type="GO" id="GO:0006241">
    <property type="term" value="P:CTP biosynthetic process"/>
    <property type="evidence" value="ECO:0007669"/>
    <property type="project" value="InterPro"/>
</dbReference>
<comment type="similarity">
    <text evidence="2 7 8">Belongs to the NDK family.</text>
</comment>
<protein>
    <recommendedName>
        <fullName evidence="9">Nucleoside diphosphate kinase</fullName>
        <ecNumber evidence="9">2.7.4.6</ecNumber>
    </recommendedName>
</protein>
<keyword evidence="3 9" id="KW-0808">Transferase</keyword>
<feature type="binding site" evidence="7">
    <location>
        <position position="186"/>
    </location>
    <ligand>
        <name>ATP</name>
        <dbReference type="ChEBI" id="CHEBI:30616"/>
    </ligand>
</feature>
<dbReference type="HAMAP" id="MF_00451">
    <property type="entry name" value="NDP_kinase"/>
    <property type="match status" value="1"/>
</dbReference>
<dbReference type="GO" id="GO:0005524">
    <property type="term" value="F:ATP binding"/>
    <property type="evidence" value="ECO:0007669"/>
    <property type="project" value="UniProtKB-KW"/>
</dbReference>
<evidence type="ECO:0000256" key="9">
    <source>
        <dbReference type="RuleBase" id="RU004013"/>
    </source>
</evidence>
<keyword evidence="10" id="KW-0732">Signal</keyword>
<feature type="active site" description="Pros-phosphohistidine intermediate" evidence="7">
    <location>
        <position position="189"/>
    </location>
</feature>
<dbReference type="GO" id="GO:0006183">
    <property type="term" value="P:GTP biosynthetic process"/>
    <property type="evidence" value="ECO:0007669"/>
    <property type="project" value="InterPro"/>
</dbReference>
<reference evidence="13" key="1">
    <citation type="submission" date="2022-11" db="UniProtKB">
        <authorList>
            <consortium name="WormBaseParasite"/>
        </authorList>
    </citation>
    <scope>IDENTIFICATION</scope>
</reference>
<evidence type="ECO:0000256" key="3">
    <source>
        <dbReference type="ARBA" id="ARBA00022679"/>
    </source>
</evidence>
<dbReference type="Pfam" id="PF00334">
    <property type="entry name" value="NDK"/>
    <property type="match status" value="1"/>
</dbReference>
<dbReference type="FunFam" id="3.30.70.141:FF:000002">
    <property type="entry name" value="Nucleoside diphosphate kinase"/>
    <property type="match status" value="1"/>
</dbReference>
<evidence type="ECO:0000259" key="11">
    <source>
        <dbReference type="SMART" id="SM00562"/>
    </source>
</evidence>
<dbReference type="PROSITE" id="PS00469">
    <property type="entry name" value="NDPK"/>
    <property type="match status" value="1"/>
</dbReference>
<dbReference type="InterPro" id="IPR034907">
    <property type="entry name" value="NDK-like_dom"/>
</dbReference>
<dbReference type="WBParaSite" id="nRc.2.0.1.t47784-RA">
    <property type="protein sequence ID" value="nRc.2.0.1.t47784-RA"/>
    <property type="gene ID" value="nRc.2.0.1.g47784"/>
</dbReference>
<evidence type="ECO:0000313" key="12">
    <source>
        <dbReference type="Proteomes" id="UP000887565"/>
    </source>
</evidence>
<evidence type="ECO:0000256" key="6">
    <source>
        <dbReference type="ARBA" id="ARBA00022840"/>
    </source>
</evidence>
<dbReference type="GO" id="GO:0004550">
    <property type="term" value="F:nucleoside diphosphate kinase activity"/>
    <property type="evidence" value="ECO:0007669"/>
    <property type="project" value="UniProtKB-EC"/>
</dbReference>
<dbReference type="InterPro" id="IPR023005">
    <property type="entry name" value="Nucleoside_diP_kinase_AS"/>
</dbReference>
<feature type="signal peptide" evidence="10">
    <location>
        <begin position="1"/>
        <end position="27"/>
    </location>
</feature>
<dbReference type="Gene3D" id="3.30.70.141">
    <property type="entry name" value="Nucleoside diphosphate kinase-like domain"/>
    <property type="match status" value="1"/>
</dbReference>
<organism evidence="12 13">
    <name type="scientific">Romanomermis culicivorax</name>
    <name type="common">Nematode worm</name>
    <dbReference type="NCBI Taxonomy" id="13658"/>
    <lineage>
        <taxon>Eukaryota</taxon>
        <taxon>Metazoa</taxon>
        <taxon>Ecdysozoa</taxon>
        <taxon>Nematoda</taxon>
        <taxon>Enoplea</taxon>
        <taxon>Dorylaimia</taxon>
        <taxon>Mermithida</taxon>
        <taxon>Mermithoidea</taxon>
        <taxon>Mermithidae</taxon>
        <taxon>Romanomermis</taxon>
    </lineage>
</organism>
<feature type="binding site" evidence="7">
    <location>
        <position position="131"/>
    </location>
    <ligand>
        <name>ATP</name>
        <dbReference type="ChEBI" id="CHEBI:30616"/>
    </ligand>
</feature>
<evidence type="ECO:0000256" key="10">
    <source>
        <dbReference type="SAM" id="SignalP"/>
    </source>
</evidence>